<dbReference type="STRING" id="553175.POREN0001_1268"/>
<dbReference type="Pfam" id="PF00534">
    <property type="entry name" value="Glycos_transf_1"/>
    <property type="match status" value="1"/>
</dbReference>
<dbReference type="InterPro" id="IPR001296">
    <property type="entry name" value="Glyco_trans_1"/>
</dbReference>
<evidence type="ECO:0000313" key="3">
    <source>
        <dbReference type="EMBL" id="EEN83767.1"/>
    </source>
</evidence>
<name>C3J825_POREA</name>
<dbReference type="EMBL" id="ACNN01000005">
    <property type="protein sequence ID" value="EEN83767.1"/>
    <property type="molecule type" value="Genomic_DNA"/>
</dbReference>
<gene>
    <name evidence="3" type="ORF">POREN0001_1268</name>
</gene>
<keyword evidence="3" id="KW-0328">Glycosyltransferase</keyword>
<evidence type="ECO:0000259" key="2">
    <source>
        <dbReference type="Pfam" id="PF13439"/>
    </source>
</evidence>
<dbReference type="EC" id="2.4.-.-" evidence="3"/>
<proteinExistence type="predicted"/>
<sequence length="387" mass="43370">MPTPLAIVVSSIVDKGPLKVVAALVHYLPRDVYRPLIVELQSPTRKGDELRQKFVSWGCKVVSLHASLWRLELGTCRVAKELQNLLDKEQIRLVHSHTYHPDLVVARLPERFIKLSTLHNRAQEDFSSNKGALVGGYMWWRLKRALVHFDHLIGISNATTDYYNENLSLPRLATSIANGIDLEGRELAKCEDKASLRKELALPVAPEAPLILAIGLQSPLKNHGLLLRALAQLASKEEYWQKASVLFLGEGEEQKDYQTLAQSLGINAIFWGNVPDVVPYMQAATVYVSASQSEGFGLTVVEAALAQCPMALSDIASFREFARTFPALEKTLFPPNSIERCAQSIAYAAKMQYTESDLQRFIRYYSAPRMSEEYHLIYQSLLAESNS</sequence>
<dbReference type="InterPro" id="IPR028098">
    <property type="entry name" value="Glyco_trans_4-like_N"/>
</dbReference>
<dbReference type="Pfam" id="PF13439">
    <property type="entry name" value="Glyco_transf_4"/>
    <property type="match status" value="1"/>
</dbReference>
<comment type="caution">
    <text evidence="3">The sequence shown here is derived from an EMBL/GenBank/DDBJ whole genome shotgun (WGS) entry which is preliminary data.</text>
</comment>
<dbReference type="eggNOG" id="COG0438">
    <property type="taxonomic scope" value="Bacteria"/>
</dbReference>
<accession>C3J825</accession>
<keyword evidence="3" id="KW-0808">Transferase</keyword>
<keyword evidence="4" id="KW-1185">Reference proteome</keyword>
<dbReference type="Proteomes" id="UP000004295">
    <property type="component" value="Unassembled WGS sequence"/>
</dbReference>
<dbReference type="PANTHER" id="PTHR12526">
    <property type="entry name" value="GLYCOSYLTRANSFERASE"/>
    <property type="match status" value="1"/>
</dbReference>
<dbReference type="SUPFAM" id="SSF53756">
    <property type="entry name" value="UDP-Glycosyltransferase/glycogen phosphorylase"/>
    <property type="match status" value="1"/>
</dbReference>
<dbReference type="Gene3D" id="3.40.50.2000">
    <property type="entry name" value="Glycogen Phosphorylase B"/>
    <property type="match status" value="2"/>
</dbReference>
<evidence type="ECO:0000259" key="1">
    <source>
        <dbReference type="Pfam" id="PF00534"/>
    </source>
</evidence>
<protein>
    <submittedName>
        <fullName evidence="3">Glycosyltransferase, group 1 family protein</fullName>
        <ecNumber evidence="3">2.4.-.-</ecNumber>
    </submittedName>
</protein>
<dbReference type="RefSeq" id="WP_004332246.1">
    <property type="nucleotide sequence ID" value="NZ_ACNN01000005.1"/>
</dbReference>
<dbReference type="AlphaFoldDB" id="C3J825"/>
<organism evidence="3 4">
    <name type="scientific">Porphyromonas endodontalis (strain ATCC 35406 / DSM 24491 / JCM 8526 / CCUG 16442 / BCRC 14492 / NCTC 13058 / HG 370)</name>
    <name type="common">Bacteroides endodontalis</name>
    <dbReference type="NCBI Taxonomy" id="553175"/>
    <lineage>
        <taxon>Bacteria</taxon>
        <taxon>Pseudomonadati</taxon>
        <taxon>Bacteroidota</taxon>
        <taxon>Bacteroidia</taxon>
        <taxon>Bacteroidales</taxon>
        <taxon>Porphyromonadaceae</taxon>
        <taxon>Porphyromonas</taxon>
    </lineage>
</organism>
<evidence type="ECO:0000313" key="4">
    <source>
        <dbReference type="Proteomes" id="UP000004295"/>
    </source>
</evidence>
<dbReference type="GeneID" id="93365580"/>
<reference evidence="3 4" key="1">
    <citation type="submission" date="2009-04" db="EMBL/GenBank/DDBJ databases">
        <authorList>
            <person name="Sebastian Y."/>
            <person name="Madupu R."/>
            <person name="Durkin A.S."/>
            <person name="Torralba M."/>
            <person name="Methe B."/>
            <person name="Sutton G.G."/>
            <person name="Strausberg R.L."/>
            <person name="Nelson K.E."/>
        </authorList>
    </citation>
    <scope>NUCLEOTIDE SEQUENCE [LARGE SCALE GENOMIC DNA]</scope>
    <source>
        <strain evidence="4">ATCC 35406 / BCRC 14492 / JCM 8526 / NCTC 13058 / HG 370</strain>
    </source>
</reference>
<feature type="domain" description="Glycosyltransferase subfamily 4-like N-terminal" evidence="2">
    <location>
        <begin position="20"/>
        <end position="183"/>
    </location>
</feature>
<feature type="domain" description="Glycosyl transferase family 1" evidence="1">
    <location>
        <begin position="206"/>
        <end position="357"/>
    </location>
</feature>
<dbReference type="GO" id="GO:0016757">
    <property type="term" value="F:glycosyltransferase activity"/>
    <property type="evidence" value="ECO:0007669"/>
    <property type="project" value="UniProtKB-KW"/>
</dbReference>